<dbReference type="EMBL" id="SOQZ01000001">
    <property type="protein sequence ID" value="TDY13831.1"/>
    <property type="molecule type" value="Genomic_DNA"/>
</dbReference>
<gene>
    <name evidence="1" type="ORF">A8975_0427</name>
</gene>
<evidence type="ECO:0000313" key="1">
    <source>
        <dbReference type="EMBL" id="TDY13831.1"/>
    </source>
</evidence>
<sequence length="166" mass="18844">MSKLILMLTMSFIINPYFTITSNRAQSNWTFTKYAEVTNKTGTFFTLEYGILSTGYNGRIKWRITNHTQMPVYDVGIANKTYTLSNGEIVSKPGETFSRMLGPGESKESLSDAVNPMENYTKNWVTKNDNPIVKIHLDSPMIKFAAEKNGERYSWEKAGAVTLFKN</sequence>
<keyword evidence="2" id="KW-1185">Reference proteome</keyword>
<protein>
    <recommendedName>
        <fullName evidence="3">DUF3108 domain-containing protein</fullName>
    </recommendedName>
</protein>
<evidence type="ECO:0000313" key="2">
    <source>
        <dbReference type="Proteomes" id="UP000294930"/>
    </source>
</evidence>
<reference evidence="1 2" key="1">
    <citation type="submission" date="2019-03" db="EMBL/GenBank/DDBJ databases">
        <title>Genomic Encyclopedia of Type Strains, Phase III (KMG-III): the genomes of soil and plant-associated and newly described type strains.</title>
        <authorList>
            <person name="Whitman W."/>
        </authorList>
    </citation>
    <scope>NUCLEOTIDE SEQUENCE [LARGE SCALE GENOMIC DNA]</scope>
    <source>
        <strain evidence="1 2">CGMCC 1.10957</strain>
    </source>
</reference>
<dbReference type="Proteomes" id="UP000294930">
    <property type="component" value="Unassembled WGS sequence"/>
</dbReference>
<name>A0ABY2G8R6_9FLAO</name>
<comment type="caution">
    <text evidence="1">The sequence shown here is derived from an EMBL/GenBank/DDBJ whole genome shotgun (WGS) entry which is preliminary data.</text>
</comment>
<proteinExistence type="predicted"/>
<accession>A0ABY2G8R6</accession>
<organism evidence="1 2">
    <name type="scientific">Meridianimaribacter flavus</name>
    <dbReference type="NCBI Taxonomy" id="571115"/>
    <lineage>
        <taxon>Bacteria</taxon>
        <taxon>Pseudomonadati</taxon>
        <taxon>Bacteroidota</taxon>
        <taxon>Flavobacteriia</taxon>
        <taxon>Flavobacteriales</taxon>
        <taxon>Flavobacteriaceae</taxon>
        <taxon>Meridianimaribacter</taxon>
    </lineage>
</organism>
<evidence type="ECO:0008006" key="3">
    <source>
        <dbReference type="Google" id="ProtNLM"/>
    </source>
</evidence>
<dbReference type="RefSeq" id="WP_134198505.1">
    <property type="nucleotide sequence ID" value="NZ_SOQZ01000001.1"/>
</dbReference>